<accession>A0AA43GZQ4</accession>
<dbReference type="EMBL" id="JANQDL010000089">
    <property type="protein sequence ID" value="MDH6064672.1"/>
    <property type="molecule type" value="Genomic_DNA"/>
</dbReference>
<proteinExistence type="predicted"/>
<keyword evidence="1" id="KW-1133">Transmembrane helix</keyword>
<organism evidence="2 3">
    <name type="scientific">Umezakia ovalisporum FSS-62</name>
    <dbReference type="NCBI Taxonomy" id="2971776"/>
    <lineage>
        <taxon>Bacteria</taxon>
        <taxon>Bacillati</taxon>
        <taxon>Cyanobacteriota</taxon>
        <taxon>Cyanophyceae</taxon>
        <taxon>Nostocales</taxon>
        <taxon>Nodulariaceae</taxon>
        <taxon>Umezakia</taxon>
    </lineage>
</organism>
<evidence type="ECO:0000256" key="1">
    <source>
        <dbReference type="SAM" id="Phobius"/>
    </source>
</evidence>
<comment type="caution">
    <text evidence="2">The sequence shown here is derived from an EMBL/GenBank/DDBJ whole genome shotgun (WGS) entry which is preliminary data.</text>
</comment>
<reference evidence="2 3" key="1">
    <citation type="journal article" date="2023" name="J. Phycol.">
        <title>Chrysosporum ovalisporum is synonymous with the true-branching cyanobacterium Umezakia natans (Nostocales/Aphanizomenonaceae).</title>
        <authorList>
            <person name="McGregor G.B."/>
            <person name="Sendall B.C."/>
            <person name="Niiyama Y."/>
            <person name="Tuji A."/>
            <person name="Willis A."/>
        </authorList>
    </citation>
    <scope>NUCLEOTIDE SEQUENCE [LARGE SCALE GENOMIC DNA]</scope>
    <source>
        <strain evidence="2 3">FSS-62</strain>
    </source>
</reference>
<evidence type="ECO:0000313" key="2">
    <source>
        <dbReference type="EMBL" id="MDH6064672.1"/>
    </source>
</evidence>
<dbReference type="RefSeq" id="WP_280700836.1">
    <property type="nucleotide sequence ID" value="NZ_JANQDL010000089.1"/>
</dbReference>
<keyword evidence="1" id="KW-0472">Membrane</keyword>
<protein>
    <submittedName>
        <fullName evidence="2">DUF3352 domain-containing protein</fullName>
    </submittedName>
</protein>
<dbReference type="AlphaFoldDB" id="A0AA43GZQ4"/>
<feature type="transmembrane region" description="Helical" evidence="1">
    <location>
        <begin position="12"/>
        <end position="33"/>
    </location>
</feature>
<gene>
    <name evidence="2" type="ORF">NWP23_13055</name>
</gene>
<sequence>MSNVNSQRSFFGFLVAGAMALLIVAIAGFYWFVAKTPVDLMASTSRPNAAIFVSKLAPAMVSLLTNPEQLQSLGLKEQLSQLKSSLLANSIIDYKQDIKPWLGNEITLSVTTLDIDRDPKNGQQPGYLMVLAADKPAKSREFLDLFFSQRVLAGANLAVEQYQGVKLISDNSNFQLQQNSLTGAVVHGFVLFANHPQVLRDAINNVQAPDLNLPSSPQYQKALQQISPASLATAFFNLPALAQWQCLKLPPATFHSQIISLSLNPRGLLAETNFFTDWEIMPPSAPLAQPVGALEYIPDGAGVIIASSDLNNLDNSDLGQLWTQVKTVFSGSGTDGISSLVAPLRELQKNQGINLKEDIFSWVKGEYALALLPHGESTHPDWVFVVEKLKDVPEGISHLDTIASFRELNLSSFNLNQQKVSAWTKLTAVIEPTNTKQPPTFAIDTKVQGVHTTLGNYEIFASKLETLAEIITNYQSTVMADKEALRSPRVAEVRNPNFLDSIVAIPQPNQGYIYIDWTKGKTMLESQVPILQLVEIVGKPFLQNLRSLTISSYGNEEKSLKGKVLFQFLD</sequence>
<dbReference type="InterPro" id="IPR021787">
    <property type="entry name" value="DUF3352"/>
</dbReference>
<name>A0AA43GZQ4_9CYAN</name>
<dbReference type="Proteomes" id="UP001159370">
    <property type="component" value="Unassembled WGS sequence"/>
</dbReference>
<evidence type="ECO:0000313" key="3">
    <source>
        <dbReference type="Proteomes" id="UP001159370"/>
    </source>
</evidence>
<dbReference type="Pfam" id="PF11832">
    <property type="entry name" value="DUF3352"/>
    <property type="match status" value="1"/>
</dbReference>
<keyword evidence="1" id="KW-0812">Transmembrane</keyword>